<gene>
    <name evidence="1" type="ORF">K3X48_01570</name>
</gene>
<evidence type="ECO:0000313" key="2">
    <source>
        <dbReference type="Proteomes" id="UP001057991"/>
    </source>
</evidence>
<proteinExistence type="predicted"/>
<accession>A0A9Q9H8W4</accession>
<dbReference type="InterPro" id="IPR021409">
    <property type="entry name" value="DUF3047"/>
</dbReference>
<evidence type="ECO:0000313" key="1">
    <source>
        <dbReference type="EMBL" id="UWP95723.1"/>
    </source>
</evidence>
<dbReference type="Proteomes" id="UP001057991">
    <property type="component" value="Chromosome"/>
</dbReference>
<reference evidence="1" key="1">
    <citation type="submission" date="2021-08" db="EMBL/GenBank/DDBJ databases">
        <authorList>
            <person name="Nwanade C."/>
            <person name="Wang M."/>
            <person name="Masoudi A."/>
            <person name="Yu Z."/>
            <person name="Liu J."/>
        </authorList>
    </citation>
    <scope>NUCLEOTIDE SEQUENCE</scope>
    <source>
        <strain evidence="1">S056</strain>
    </source>
</reference>
<dbReference type="Pfam" id="PF11249">
    <property type="entry name" value="DUF3047"/>
    <property type="match status" value="1"/>
</dbReference>
<protein>
    <submittedName>
        <fullName evidence="1">DUF3047 domain-containing protein</fullName>
    </submittedName>
</protein>
<name>A0A9Q9H8W4_9RHOB</name>
<dbReference type="EMBL" id="CP080776">
    <property type="protein sequence ID" value="UWP95723.1"/>
    <property type="molecule type" value="Genomic_DNA"/>
</dbReference>
<dbReference type="RefSeq" id="WP_259806203.1">
    <property type="nucleotide sequence ID" value="NZ_CP080776.1"/>
</dbReference>
<sequence>MPKRCYAGVMLTRILFLLALLGMVVAPAKAGPIRLDDWKTHWFASFFSRVTFEGAPDRMAVDADGSVSITYKLLPTSEQGASRASWTWSVAKSVPPTDLTRKGGDDRNLALYFAFLPKDQADQATRQSLRKLLKNPDGRVLVYVHGGAHKRGSLLPSPYLGARGKTVVLRPSGEGAATESINLAADYKRAFGGAPGALVALALSADSDDTDAEMMGVIEGLRLE</sequence>
<organism evidence="1 2">
    <name type="scientific">Aliiroseovarius crassostreae</name>
    <dbReference type="NCBI Taxonomy" id="154981"/>
    <lineage>
        <taxon>Bacteria</taxon>
        <taxon>Pseudomonadati</taxon>
        <taxon>Pseudomonadota</taxon>
        <taxon>Alphaproteobacteria</taxon>
        <taxon>Rhodobacterales</taxon>
        <taxon>Paracoccaceae</taxon>
        <taxon>Aliiroseovarius</taxon>
    </lineage>
</organism>
<dbReference type="AlphaFoldDB" id="A0A9Q9H8W4"/>